<dbReference type="InterPro" id="IPR023997">
    <property type="entry name" value="TonB-dep_OMP_SusC/RagA_CS"/>
</dbReference>
<dbReference type="RefSeq" id="WP_254165508.1">
    <property type="nucleotide sequence ID" value="NZ_JAHESF010000017.1"/>
</dbReference>
<evidence type="ECO:0000256" key="7">
    <source>
        <dbReference type="ARBA" id="ARBA00023237"/>
    </source>
</evidence>
<proteinExistence type="inferred from homology"/>
<feature type="signal peptide" evidence="10">
    <location>
        <begin position="1"/>
        <end position="20"/>
    </location>
</feature>
<dbReference type="EMBL" id="JAHESF010000017">
    <property type="protein sequence ID" value="MBT1698752.1"/>
    <property type="molecule type" value="Genomic_DNA"/>
</dbReference>
<dbReference type="Gene3D" id="2.170.130.10">
    <property type="entry name" value="TonB-dependent receptor, plug domain"/>
    <property type="match status" value="1"/>
</dbReference>
<dbReference type="NCBIfam" id="TIGR04056">
    <property type="entry name" value="OMP_RagA_SusC"/>
    <property type="match status" value="1"/>
</dbReference>
<protein>
    <submittedName>
        <fullName evidence="13">TonB-dependent receptor</fullName>
    </submittedName>
</protein>
<keyword evidence="6 8" id="KW-0472">Membrane</keyword>
<feature type="chain" id="PRO_5043047401" evidence="10">
    <location>
        <begin position="21"/>
        <end position="1014"/>
    </location>
</feature>
<feature type="domain" description="TonB-dependent receptor plug" evidence="12">
    <location>
        <begin position="115"/>
        <end position="235"/>
    </location>
</feature>
<dbReference type="Pfam" id="PF00593">
    <property type="entry name" value="TonB_dep_Rec_b-barrel"/>
    <property type="match status" value="1"/>
</dbReference>
<sequence>MQKYVLLIFAMFFMARVGWGQEKTVTGTVRSFSDNESLPGVNVTIKGTTMGTTTASDGTYTVKFTQENAVLIFSFIGFATKEVEVGNQTVIDVSLEDDIQQLGEVIVVGYGEQDRRTLTSAISKVSAAEIRDVPTPNTSQLIQGRAAGVLVSANSGEPGTGALVRVRGSTSINASSDPLYVIDGIPIVSANLARTTFGQATSPIADLNPADIESIEILKDASATAIYGARAANGVILITTKRGATSRPKISINTYAGTSTAWRDPNDLRVDGPTFEKLQNEAAANNYMDTHSGSLAGFTAPYANPDDAIDTNWMDQIFQDGALFNLDANVSGGTEKVKYLVSGNRYKQEGLIKPTNFERTSGRANLDFMVSDKIKLGTSIFYSTTVRNRVQNGNNINGALTNAFFYPSNIPIYEADGVTYKRPVFENPVAVVKETQYKMVTDRLIGNIFADWEITPGLIFKTSWSLDNNYVTEDQYSNSKTTTGGGVNGSGSSSVTQDLNWINENILSYQFERSGKHKFNFLLGNTLQKNTNTQVVATGQQYPGDNFTKISSAAITTSRADMTQWGIASLFGRINYNYADKYLFTTNMRYDGSSRFGANNRWGFFPSASAGWVMSNEQFMDDVNAVSELKLRVSYGVTGNQSGIANFASRGLWGGQRGGLVGGGGTVPINTTTQAAAYGDFPGFNPIQLANPDLKWETTSQFDIGFDLGLFEDKVRVTFDYYNKQTKDLLLNVPVPRSTGYNVLVQNYGEMENKGVELAVKASAIAKESLTWDIGFNISQNKNLVKKIAAPFPQFTRDYIRVQEGFPLYSFWAHEQIGVDPQTGNAIWNTGTDDVFDPNVDRFIVGNAWPDFIGGLTNDLRYKNFDLTAFFQFSVGNEIFNYNRFFYEHGGERTTGYSSQQLDRWQKPGDVTDVPRMARINYNSNLRPSRHIEDGSYLRLKNLNIGYTLPKTISNKLGMSNLRLYVAGQNLLTFTKYSGLDPEVSADAAELIQGVDYAVMPQPRIWMGGVNITF</sequence>
<evidence type="ECO:0000256" key="10">
    <source>
        <dbReference type="SAM" id="SignalP"/>
    </source>
</evidence>
<evidence type="ECO:0000259" key="12">
    <source>
        <dbReference type="Pfam" id="PF07715"/>
    </source>
</evidence>
<dbReference type="Pfam" id="PF13715">
    <property type="entry name" value="CarbopepD_reg_2"/>
    <property type="match status" value="1"/>
</dbReference>
<evidence type="ECO:0000256" key="1">
    <source>
        <dbReference type="ARBA" id="ARBA00004571"/>
    </source>
</evidence>
<dbReference type="Pfam" id="PF07715">
    <property type="entry name" value="Plug"/>
    <property type="match status" value="1"/>
</dbReference>
<comment type="subcellular location">
    <subcellularLocation>
        <location evidence="1 8">Cell outer membrane</location>
        <topology evidence="1 8">Multi-pass membrane protein</topology>
    </subcellularLocation>
</comment>
<evidence type="ECO:0000256" key="4">
    <source>
        <dbReference type="ARBA" id="ARBA00022692"/>
    </source>
</evidence>
<evidence type="ECO:0000256" key="2">
    <source>
        <dbReference type="ARBA" id="ARBA00022448"/>
    </source>
</evidence>
<evidence type="ECO:0000256" key="9">
    <source>
        <dbReference type="RuleBase" id="RU003357"/>
    </source>
</evidence>
<keyword evidence="14" id="KW-1185">Reference proteome</keyword>
<evidence type="ECO:0000259" key="11">
    <source>
        <dbReference type="Pfam" id="PF00593"/>
    </source>
</evidence>
<comment type="caution">
    <text evidence="13">The sequence shown here is derived from an EMBL/GenBank/DDBJ whole genome shotgun (WGS) entry which is preliminary data.</text>
</comment>
<name>A0AAP2GQP6_9BACT</name>
<dbReference type="Gene3D" id="2.40.170.20">
    <property type="entry name" value="TonB-dependent receptor, beta-barrel domain"/>
    <property type="match status" value="1"/>
</dbReference>
<keyword evidence="4 8" id="KW-0812">Transmembrane</keyword>
<dbReference type="SUPFAM" id="SSF56935">
    <property type="entry name" value="Porins"/>
    <property type="match status" value="1"/>
</dbReference>
<dbReference type="PROSITE" id="PS52016">
    <property type="entry name" value="TONB_DEPENDENT_REC_3"/>
    <property type="match status" value="1"/>
</dbReference>
<dbReference type="InterPro" id="IPR012910">
    <property type="entry name" value="Plug_dom"/>
</dbReference>
<dbReference type="NCBIfam" id="TIGR04057">
    <property type="entry name" value="SusC_RagA_signa"/>
    <property type="match status" value="1"/>
</dbReference>
<dbReference type="AlphaFoldDB" id="A0AAP2GQP6"/>
<accession>A0AAP2GQP6</accession>
<gene>
    <name evidence="13" type="ORF">KK083_17805</name>
</gene>
<feature type="domain" description="TonB-dependent receptor-like beta-barrel" evidence="11">
    <location>
        <begin position="384"/>
        <end position="971"/>
    </location>
</feature>
<dbReference type="InterPro" id="IPR000531">
    <property type="entry name" value="Beta-barrel_TonB"/>
</dbReference>
<dbReference type="InterPro" id="IPR008969">
    <property type="entry name" value="CarboxyPept-like_regulatory"/>
</dbReference>
<dbReference type="InterPro" id="IPR037066">
    <property type="entry name" value="Plug_dom_sf"/>
</dbReference>
<evidence type="ECO:0000313" key="13">
    <source>
        <dbReference type="EMBL" id="MBT1698752.1"/>
    </source>
</evidence>
<evidence type="ECO:0000256" key="8">
    <source>
        <dbReference type="PROSITE-ProRule" id="PRU01360"/>
    </source>
</evidence>
<dbReference type="SUPFAM" id="SSF49464">
    <property type="entry name" value="Carboxypeptidase regulatory domain-like"/>
    <property type="match status" value="1"/>
</dbReference>
<keyword evidence="5 9" id="KW-0798">TonB box</keyword>
<dbReference type="Gene3D" id="2.60.40.1120">
    <property type="entry name" value="Carboxypeptidase-like, regulatory domain"/>
    <property type="match status" value="1"/>
</dbReference>
<keyword evidence="13" id="KW-0675">Receptor</keyword>
<keyword evidence="10" id="KW-0732">Signal</keyword>
<dbReference type="InterPro" id="IPR036942">
    <property type="entry name" value="Beta-barrel_TonB_sf"/>
</dbReference>
<dbReference type="InterPro" id="IPR023996">
    <property type="entry name" value="TonB-dep_OMP_SusC/RagA"/>
</dbReference>
<organism evidence="13 14">
    <name type="scientific">Chryseosolibacter histidini</name>
    <dbReference type="NCBI Taxonomy" id="2782349"/>
    <lineage>
        <taxon>Bacteria</taxon>
        <taxon>Pseudomonadati</taxon>
        <taxon>Bacteroidota</taxon>
        <taxon>Cytophagia</taxon>
        <taxon>Cytophagales</taxon>
        <taxon>Chryseotaleaceae</taxon>
        <taxon>Chryseosolibacter</taxon>
    </lineage>
</organism>
<dbReference type="InterPro" id="IPR039426">
    <property type="entry name" value="TonB-dep_rcpt-like"/>
</dbReference>
<keyword evidence="7 8" id="KW-0998">Cell outer membrane</keyword>
<evidence type="ECO:0000256" key="6">
    <source>
        <dbReference type="ARBA" id="ARBA00023136"/>
    </source>
</evidence>
<evidence type="ECO:0000256" key="5">
    <source>
        <dbReference type="ARBA" id="ARBA00023077"/>
    </source>
</evidence>
<dbReference type="Proteomes" id="UP001319200">
    <property type="component" value="Unassembled WGS sequence"/>
</dbReference>
<comment type="similarity">
    <text evidence="8 9">Belongs to the TonB-dependent receptor family.</text>
</comment>
<dbReference type="GO" id="GO:0009279">
    <property type="term" value="C:cell outer membrane"/>
    <property type="evidence" value="ECO:0007669"/>
    <property type="project" value="UniProtKB-SubCell"/>
</dbReference>
<reference evidence="13 14" key="1">
    <citation type="submission" date="2021-05" db="EMBL/GenBank/DDBJ databases">
        <title>A Polyphasic approach of four new species of the genus Ohtaekwangia: Ohtaekwangia histidinii sp. nov., Ohtaekwangia cretensis sp. nov., Ohtaekwangia indiensis sp. nov., Ohtaekwangia reichenbachii sp. nov. from diverse environment.</title>
        <authorList>
            <person name="Octaviana S."/>
        </authorList>
    </citation>
    <scope>NUCLEOTIDE SEQUENCE [LARGE SCALE GENOMIC DNA]</scope>
    <source>
        <strain evidence="13 14">PWU4</strain>
    </source>
</reference>
<keyword evidence="3 8" id="KW-1134">Transmembrane beta strand</keyword>
<evidence type="ECO:0000313" key="14">
    <source>
        <dbReference type="Proteomes" id="UP001319200"/>
    </source>
</evidence>
<keyword evidence="2 8" id="KW-0813">Transport</keyword>
<evidence type="ECO:0000256" key="3">
    <source>
        <dbReference type="ARBA" id="ARBA00022452"/>
    </source>
</evidence>